<dbReference type="SUPFAM" id="SSF55874">
    <property type="entry name" value="ATPase domain of HSP90 chaperone/DNA topoisomerase II/histidine kinase"/>
    <property type="match status" value="1"/>
</dbReference>
<evidence type="ECO:0000313" key="15">
    <source>
        <dbReference type="EMBL" id="MBJ3774753.1"/>
    </source>
</evidence>
<evidence type="ECO:0000256" key="12">
    <source>
        <dbReference type="SAM" id="Phobius"/>
    </source>
</evidence>
<keyword evidence="10 12" id="KW-0472">Membrane</keyword>
<keyword evidence="4" id="KW-0597">Phosphoprotein</keyword>
<dbReference type="EC" id="2.7.13.3" evidence="3"/>
<feature type="domain" description="HAMP" evidence="14">
    <location>
        <begin position="214"/>
        <end position="267"/>
    </location>
</feature>
<evidence type="ECO:0000256" key="4">
    <source>
        <dbReference type="ARBA" id="ARBA00022553"/>
    </source>
</evidence>
<accession>A0A934IDX1</accession>
<evidence type="ECO:0000313" key="16">
    <source>
        <dbReference type="Proteomes" id="UP000609531"/>
    </source>
</evidence>
<comment type="subcellular location">
    <subcellularLocation>
        <location evidence="2">Membrane</location>
    </subcellularLocation>
</comment>
<comment type="caution">
    <text evidence="15">The sequence shown here is derived from an EMBL/GenBank/DDBJ whole genome shotgun (WGS) entry which is preliminary data.</text>
</comment>
<gene>
    <name evidence="15" type="ORF">JCR33_03590</name>
</gene>
<dbReference type="InterPro" id="IPR050428">
    <property type="entry name" value="TCS_sensor_his_kinase"/>
</dbReference>
<dbReference type="InterPro" id="IPR036097">
    <property type="entry name" value="HisK_dim/P_sf"/>
</dbReference>
<feature type="transmembrane region" description="Helical" evidence="12">
    <location>
        <begin position="44"/>
        <end position="62"/>
    </location>
</feature>
<dbReference type="Gene3D" id="3.30.565.10">
    <property type="entry name" value="Histidine kinase-like ATPase, C-terminal domain"/>
    <property type="match status" value="1"/>
</dbReference>
<protein>
    <recommendedName>
        <fullName evidence="3">histidine kinase</fullName>
        <ecNumber evidence="3">2.7.13.3</ecNumber>
    </recommendedName>
</protein>
<evidence type="ECO:0000256" key="1">
    <source>
        <dbReference type="ARBA" id="ARBA00000085"/>
    </source>
</evidence>
<evidence type="ECO:0000256" key="11">
    <source>
        <dbReference type="SAM" id="MobiDB-lite"/>
    </source>
</evidence>
<evidence type="ECO:0000256" key="6">
    <source>
        <dbReference type="ARBA" id="ARBA00022692"/>
    </source>
</evidence>
<evidence type="ECO:0000256" key="9">
    <source>
        <dbReference type="ARBA" id="ARBA00023012"/>
    </source>
</evidence>
<keyword evidence="16" id="KW-1185">Reference proteome</keyword>
<keyword evidence="8 12" id="KW-1133">Transmembrane helix</keyword>
<keyword evidence="9" id="KW-0902">Two-component regulatory system</keyword>
<dbReference type="SUPFAM" id="SSF47384">
    <property type="entry name" value="Homodimeric domain of signal transducing histidine kinase"/>
    <property type="match status" value="1"/>
</dbReference>
<dbReference type="Gene3D" id="1.10.287.130">
    <property type="match status" value="1"/>
</dbReference>
<proteinExistence type="predicted"/>
<evidence type="ECO:0000256" key="5">
    <source>
        <dbReference type="ARBA" id="ARBA00022679"/>
    </source>
</evidence>
<dbReference type="SMART" id="SM00388">
    <property type="entry name" value="HisKA"/>
    <property type="match status" value="1"/>
</dbReference>
<dbReference type="PROSITE" id="PS50109">
    <property type="entry name" value="HIS_KIN"/>
    <property type="match status" value="1"/>
</dbReference>
<keyword evidence="5" id="KW-0808">Transferase</keyword>
<dbReference type="Pfam" id="PF00672">
    <property type="entry name" value="HAMP"/>
    <property type="match status" value="1"/>
</dbReference>
<evidence type="ECO:0000259" key="14">
    <source>
        <dbReference type="PROSITE" id="PS50885"/>
    </source>
</evidence>
<evidence type="ECO:0000256" key="10">
    <source>
        <dbReference type="ARBA" id="ARBA00023136"/>
    </source>
</evidence>
<dbReference type="GO" id="GO:0005886">
    <property type="term" value="C:plasma membrane"/>
    <property type="evidence" value="ECO:0007669"/>
    <property type="project" value="TreeGrafter"/>
</dbReference>
<dbReference type="Proteomes" id="UP000609531">
    <property type="component" value="Unassembled WGS sequence"/>
</dbReference>
<feature type="domain" description="Histidine kinase" evidence="13">
    <location>
        <begin position="275"/>
        <end position="489"/>
    </location>
</feature>
<dbReference type="Gene3D" id="6.10.340.10">
    <property type="match status" value="1"/>
</dbReference>
<dbReference type="CDD" id="cd00082">
    <property type="entry name" value="HisKA"/>
    <property type="match status" value="1"/>
</dbReference>
<sequence length="489" mass="53282">MSEAPTTADALGAPSRGRSRPIGAERHHGGRLARLVRTTAFKLTLVYLIVFVALSLALIAYISSTTARLIDRQLETAIDGETSELVAQFRTGNLFKVMDAIERRSMRPDASVYLITDFSGNPLIGNVAELIYDPADAQPGKTFPVRYNRLRSEAGEPTHRAIAKLSVLGGGYRLLVGRDVEDRIEFSTIIRRSIRGAILVVVALALVSWIFLSRSVLRKVDAIAASSRRIVAGDLARRLPTDQSGDEFDRLADSVNGMLDEIERLHAGLQEVSQNIAHDLKTPLTRVRNRLDEMLRHRPEPEDAEASLAVAIEECDQLIRTFEALLTIARVESHSARISLEPTDLSALLADMAEFYEPATEDVGMRLTTSIAPAITIRGEPTLLRNMLANLLDNALKYGASDMARVDLSLHTEGDKAVILVRDHGEGVADAHRARLTDRFVRMDAARSKPGAGLGLSMVKAIVGHHGGTLDLLDADPGLAVRIALPLAP</sequence>
<dbReference type="CDD" id="cd06225">
    <property type="entry name" value="HAMP"/>
    <property type="match status" value="1"/>
</dbReference>
<comment type="catalytic activity">
    <reaction evidence="1">
        <text>ATP + protein L-histidine = ADP + protein N-phospho-L-histidine.</text>
        <dbReference type="EC" id="2.7.13.3"/>
    </reaction>
</comment>
<evidence type="ECO:0000256" key="7">
    <source>
        <dbReference type="ARBA" id="ARBA00022777"/>
    </source>
</evidence>
<feature type="transmembrane region" description="Helical" evidence="12">
    <location>
        <begin position="193"/>
        <end position="212"/>
    </location>
</feature>
<dbReference type="InterPro" id="IPR004358">
    <property type="entry name" value="Sig_transdc_His_kin-like_C"/>
</dbReference>
<evidence type="ECO:0000256" key="3">
    <source>
        <dbReference type="ARBA" id="ARBA00012438"/>
    </source>
</evidence>
<keyword evidence="7" id="KW-0418">Kinase</keyword>
<dbReference type="PANTHER" id="PTHR45436">
    <property type="entry name" value="SENSOR HISTIDINE KINASE YKOH"/>
    <property type="match status" value="1"/>
</dbReference>
<dbReference type="RefSeq" id="WP_198880653.1">
    <property type="nucleotide sequence ID" value="NZ_JAEKJA010000002.1"/>
</dbReference>
<keyword evidence="6 12" id="KW-0812">Transmembrane</keyword>
<dbReference type="SMART" id="SM00304">
    <property type="entry name" value="HAMP"/>
    <property type="match status" value="1"/>
</dbReference>
<feature type="region of interest" description="Disordered" evidence="11">
    <location>
        <begin position="1"/>
        <end position="24"/>
    </location>
</feature>
<dbReference type="GO" id="GO:0000155">
    <property type="term" value="F:phosphorelay sensor kinase activity"/>
    <property type="evidence" value="ECO:0007669"/>
    <property type="project" value="InterPro"/>
</dbReference>
<dbReference type="InterPro" id="IPR003661">
    <property type="entry name" value="HisK_dim/P_dom"/>
</dbReference>
<evidence type="ECO:0000256" key="2">
    <source>
        <dbReference type="ARBA" id="ARBA00004370"/>
    </source>
</evidence>
<dbReference type="PROSITE" id="PS50885">
    <property type="entry name" value="HAMP"/>
    <property type="match status" value="1"/>
</dbReference>
<dbReference type="SMART" id="SM00387">
    <property type="entry name" value="HATPase_c"/>
    <property type="match status" value="1"/>
</dbReference>
<dbReference type="PANTHER" id="PTHR45436:SF8">
    <property type="entry name" value="HISTIDINE KINASE"/>
    <property type="match status" value="1"/>
</dbReference>
<reference evidence="15" key="1">
    <citation type="submission" date="2020-12" db="EMBL/GenBank/DDBJ databases">
        <title>Bacterial taxonomy.</title>
        <authorList>
            <person name="Pan X."/>
        </authorList>
    </citation>
    <scope>NUCLEOTIDE SEQUENCE</scope>
    <source>
        <strain evidence="15">B2012</strain>
    </source>
</reference>
<dbReference type="InterPro" id="IPR036890">
    <property type="entry name" value="HATPase_C_sf"/>
</dbReference>
<organism evidence="15 16">
    <name type="scientific">Acuticoccus mangrovi</name>
    <dbReference type="NCBI Taxonomy" id="2796142"/>
    <lineage>
        <taxon>Bacteria</taxon>
        <taxon>Pseudomonadati</taxon>
        <taxon>Pseudomonadota</taxon>
        <taxon>Alphaproteobacteria</taxon>
        <taxon>Hyphomicrobiales</taxon>
        <taxon>Amorphaceae</taxon>
        <taxon>Acuticoccus</taxon>
    </lineage>
</organism>
<dbReference type="Pfam" id="PF02518">
    <property type="entry name" value="HATPase_c"/>
    <property type="match status" value="1"/>
</dbReference>
<dbReference type="AlphaFoldDB" id="A0A934IDX1"/>
<dbReference type="Pfam" id="PF00512">
    <property type="entry name" value="HisKA"/>
    <property type="match status" value="1"/>
</dbReference>
<dbReference type="InterPro" id="IPR003660">
    <property type="entry name" value="HAMP_dom"/>
</dbReference>
<dbReference type="SUPFAM" id="SSF158472">
    <property type="entry name" value="HAMP domain-like"/>
    <property type="match status" value="1"/>
</dbReference>
<dbReference type="PRINTS" id="PR00344">
    <property type="entry name" value="BCTRLSENSOR"/>
</dbReference>
<name>A0A934IDX1_9HYPH</name>
<evidence type="ECO:0000256" key="8">
    <source>
        <dbReference type="ARBA" id="ARBA00022989"/>
    </source>
</evidence>
<dbReference type="InterPro" id="IPR003594">
    <property type="entry name" value="HATPase_dom"/>
</dbReference>
<evidence type="ECO:0000259" key="13">
    <source>
        <dbReference type="PROSITE" id="PS50109"/>
    </source>
</evidence>
<dbReference type="EMBL" id="JAEKJA010000002">
    <property type="protein sequence ID" value="MBJ3774753.1"/>
    <property type="molecule type" value="Genomic_DNA"/>
</dbReference>
<dbReference type="InterPro" id="IPR005467">
    <property type="entry name" value="His_kinase_dom"/>
</dbReference>